<feature type="domain" description="PRC-barrel" evidence="1">
    <location>
        <begin position="12"/>
        <end position="82"/>
    </location>
</feature>
<organism evidence="2 3">
    <name type="scientific">Dyella monticola</name>
    <dbReference type="NCBI Taxonomy" id="1927958"/>
    <lineage>
        <taxon>Bacteria</taxon>
        <taxon>Pseudomonadati</taxon>
        <taxon>Pseudomonadota</taxon>
        <taxon>Gammaproteobacteria</taxon>
        <taxon>Lysobacterales</taxon>
        <taxon>Rhodanobacteraceae</taxon>
        <taxon>Dyella</taxon>
    </lineage>
</organism>
<dbReference type="OrthoDB" id="286778at2"/>
<dbReference type="Proteomes" id="UP000254258">
    <property type="component" value="Unassembled WGS sequence"/>
</dbReference>
<dbReference type="Gene3D" id="2.30.30.240">
    <property type="entry name" value="PRC-barrel domain"/>
    <property type="match status" value="1"/>
</dbReference>
<sequence length="112" mass="12492">MATPHLLSVLTLTGEPIKDLTGDPIGELKDFMIDTTNGRIAYGVLSFGGLLGMGEKLFAVPWEAIQLDEKNKQLLLDVDKERLKAAPGFDKDHWPNFTDSSFTARVRAYFQH</sequence>
<gene>
    <name evidence="2" type="ORF">DWU98_20225</name>
</gene>
<reference evidence="2 3" key="1">
    <citation type="submission" date="2018-07" db="EMBL/GenBank/DDBJ databases">
        <title>Dyella monticola sp. nov. and Dyella psychrodurans sp. nov. isolated from monsoon evergreen broad-leaved forest soil of Dinghu Mountain, China.</title>
        <authorList>
            <person name="Gao Z."/>
            <person name="Qiu L."/>
        </authorList>
    </citation>
    <scope>NUCLEOTIDE SEQUENCE [LARGE SCALE GENOMIC DNA]</scope>
    <source>
        <strain evidence="2 3">4G-K06</strain>
    </source>
</reference>
<dbReference type="InterPro" id="IPR011033">
    <property type="entry name" value="PRC_barrel-like_sf"/>
</dbReference>
<dbReference type="SUPFAM" id="SSF50346">
    <property type="entry name" value="PRC-barrel domain"/>
    <property type="match status" value="1"/>
</dbReference>
<dbReference type="AlphaFoldDB" id="A0A370WSF7"/>
<evidence type="ECO:0000259" key="1">
    <source>
        <dbReference type="Pfam" id="PF05239"/>
    </source>
</evidence>
<dbReference type="PANTHER" id="PTHR36505:SF1">
    <property type="entry name" value="BLR1072 PROTEIN"/>
    <property type="match status" value="1"/>
</dbReference>
<evidence type="ECO:0000313" key="2">
    <source>
        <dbReference type="EMBL" id="RDS78946.1"/>
    </source>
</evidence>
<dbReference type="PANTHER" id="PTHR36505">
    <property type="entry name" value="BLR1072 PROTEIN"/>
    <property type="match status" value="1"/>
</dbReference>
<proteinExistence type="predicted"/>
<keyword evidence="3" id="KW-1185">Reference proteome</keyword>
<dbReference type="RefSeq" id="WP_115497408.1">
    <property type="nucleotide sequence ID" value="NZ_QRBE01000019.1"/>
</dbReference>
<evidence type="ECO:0000313" key="3">
    <source>
        <dbReference type="Proteomes" id="UP000254258"/>
    </source>
</evidence>
<name>A0A370WSF7_9GAMM</name>
<comment type="caution">
    <text evidence="2">The sequence shown here is derived from an EMBL/GenBank/DDBJ whole genome shotgun (WGS) entry which is preliminary data.</text>
</comment>
<accession>A0A370WSF7</accession>
<dbReference type="Pfam" id="PF05239">
    <property type="entry name" value="PRC"/>
    <property type="match status" value="1"/>
</dbReference>
<dbReference type="EMBL" id="QRBE01000019">
    <property type="protein sequence ID" value="RDS78946.1"/>
    <property type="molecule type" value="Genomic_DNA"/>
</dbReference>
<protein>
    <submittedName>
        <fullName evidence="2">PRC-barrel domain containing protein</fullName>
    </submittedName>
</protein>
<dbReference type="InterPro" id="IPR027275">
    <property type="entry name" value="PRC-brl_dom"/>
</dbReference>